<evidence type="ECO:0000313" key="3">
    <source>
        <dbReference type="Proteomes" id="UP000053024"/>
    </source>
</evidence>
<evidence type="ECO:0000256" key="1">
    <source>
        <dbReference type="SAM" id="Phobius"/>
    </source>
</evidence>
<protein>
    <submittedName>
        <fullName evidence="2">Uncharacterized protein</fullName>
    </submittedName>
</protein>
<sequence>MTACLYADQRAREKSGFGSAQRELGGVQADFVGLLDDRPGRLLALVLLGDHRAYVLLGREGAFVVVTGNLLMGVAVWLVSGR</sequence>
<name>A0A101SWL8_9ACTN</name>
<dbReference type="Proteomes" id="UP000053024">
    <property type="component" value="Unassembled WGS sequence"/>
</dbReference>
<keyword evidence="1" id="KW-0812">Transmembrane</keyword>
<accession>A0A101SWL8</accession>
<keyword evidence="1" id="KW-1133">Transmembrane helix</keyword>
<keyword evidence="3" id="KW-1185">Reference proteome</keyword>
<dbReference type="AlphaFoldDB" id="A0A101SWL8"/>
<comment type="caution">
    <text evidence="2">The sequence shown here is derived from an EMBL/GenBank/DDBJ whole genome shotgun (WGS) entry which is preliminary data.</text>
</comment>
<gene>
    <name evidence="2" type="ORF">AQJ66_24110</name>
</gene>
<reference evidence="2 3" key="1">
    <citation type="submission" date="2015-10" db="EMBL/GenBank/DDBJ databases">
        <title>Draft genome sequence of Streptomyces bungoensis DSM 41781, type strain for the species Streptomyces bungoensis.</title>
        <authorList>
            <person name="Ruckert C."/>
            <person name="Winkler A."/>
            <person name="Kalinowski J."/>
            <person name="Kampfer P."/>
            <person name="Glaeser S."/>
        </authorList>
    </citation>
    <scope>NUCLEOTIDE SEQUENCE [LARGE SCALE GENOMIC DNA]</scope>
    <source>
        <strain evidence="2 3">DSM 41781</strain>
    </source>
</reference>
<feature type="transmembrane region" description="Helical" evidence="1">
    <location>
        <begin position="61"/>
        <end position="79"/>
    </location>
</feature>
<proteinExistence type="predicted"/>
<dbReference type="STRING" id="285568.AQJ66_24110"/>
<dbReference type="RefSeq" id="WP_061926163.1">
    <property type="nucleotide sequence ID" value="NZ_JBEYBH010000045.1"/>
</dbReference>
<dbReference type="EMBL" id="LMWX01000041">
    <property type="protein sequence ID" value="KUN81487.1"/>
    <property type="molecule type" value="Genomic_DNA"/>
</dbReference>
<evidence type="ECO:0000313" key="2">
    <source>
        <dbReference type="EMBL" id="KUN81487.1"/>
    </source>
</evidence>
<keyword evidence="1" id="KW-0472">Membrane</keyword>
<organism evidence="2 3">
    <name type="scientific">Streptomyces bungoensis</name>
    <dbReference type="NCBI Taxonomy" id="285568"/>
    <lineage>
        <taxon>Bacteria</taxon>
        <taxon>Bacillati</taxon>
        <taxon>Actinomycetota</taxon>
        <taxon>Actinomycetes</taxon>
        <taxon>Kitasatosporales</taxon>
        <taxon>Streptomycetaceae</taxon>
        <taxon>Streptomyces</taxon>
    </lineage>
</organism>